<evidence type="ECO:0000256" key="1">
    <source>
        <dbReference type="ARBA" id="ARBA00004651"/>
    </source>
</evidence>
<evidence type="ECO:0000256" key="7">
    <source>
        <dbReference type="SAM" id="Phobius"/>
    </source>
</evidence>
<dbReference type="Pfam" id="PF05977">
    <property type="entry name" value="MFS_3"/>
    <property type="match status" value="1"/>
</dbReference>
<feature type="transmembrane region" description="Helical" evidence="7">
    <location>
        <begin position="163"/>
        <end position="195"/>
    </location>
</feature>
<dbReference type="PANTHER" id="PTHR23513">
    <property type="entry name" value="INTEGRAL MEMBRANE EFFLUX PROTEIN-RELATED"/>
    <property type="match status" value="1"/>
</dbReference>
<dbReference type="RefSeq" id="WP_184790043.1">
    <property type="nucleotide sequence ID" value="NZ_BONT01000109.1"/>
</dbReference>
<feature type="transmembrane region" description="Helical" evidence="7">
    <location>
        <begin position="225"/>
        <end position="248"/>
    </location>
</feature>
<accession>A0A841FN09</accession>
<name>A0A841FN09_9ACTN</name>
<dbReference type="InterPro" id="IPR036259">
    <property type="entry name" value="MFS_trans_sf"/>
</dbReference>
<evidence type="ECO:0000256" key="5">
    <source>
        <dbReference type="ARBA" id="ARBA00022989"/>
    </source>
</evidence>
<dbReference type="Proteomes" id="UP000548476">
    <property type="component" value="Unassembled WGS sequence"/>
</dbReference>
<dbReference type="GO" id="GO:0022857">
    <property type="term" value="F:transmembrane transporter activity"/>
    <property type="evidence" value="ECO:0007669"/>
    <property type="project" value="InterPro"/>
</dbReference>
<evidence type="ECO:0000256" key="6">
    <source>
        <dbReference type="ARBA" id="ARBA00023136"/>
    </source>
</evidence>
<protein>
    <submittedName>
        <fullName evidence="9">MFS family permease</fullName>
    </submittedName>
</protein>
<evidence type="ECO:0000256" key="2">
    <source>
        <dbReference type="ARBA" id="ARBA00022448"/>
    </source>
</evidence>
<feature type="transmembrane region" description="Helical" evidence="7">
    <location>
        <begin position="83"/>
        <end position="107"/>
    </location>
</feature>
<dbReference type="InterPro" id="IPR010290">
    <property type="entry name" value="TM_effector"/>
</dbReference>
<feature type="transmembrane region" description="Helical" evidence="7">
    <location>
        <begin position="49"/>
        <end position="71"/>
    </location>
</feature>
<feature type="transmembrane region" description="Helical" evidence="7">
    <location>
        <begin position="311"/>
        <end position="329"/>
    </location>
</feature>
<dbReference type="AlphaFoldDB" id="A0A841FN09"/>
<comment type="caution">
    <text evidence="9">The sequence shown here is derived from an EMBL/GenBank/DDBJ whole genome shotgun (WGS) entry which is preliminary data.</text>
</comment>
<sequence length="438" mass="46874">MRHQLADTFRSLKVRNFRLFLTGQLIALIGTWMRFIALDWLALDLSGNSGAALGLVTAFQLAPTLVFALYAGKLADRFDKRRILQLCNAIWFVLTALLAVLVISGQIQLWQIYAFSLILGVVSAQEIPTRQAFASELVGPELLPNALALNGATFNSARIVGPAIAGVLIALIGIGPIFLINAVTLLVTVVTMAMMNPAELHRAPRTGPVGTVREGLAYVRRRPDLLLPLALVLIVGGFGFNFQVTLALMAKEEFQTGPAAFGLLTTALALGALAGALGGTKRRKRPSVYLVLGAAIGFGVLEILAGFAPSFAIAVALLVPTGFLMVFFAQAANQRVQLGVSARMRGRVMALYVMVFLGSAPIIAPVVGWLAELLGPRSGLWVGGALSLLAGLTALFYRSRRRGVAVSLERRPRPHLVFTEPGQETVSFPNGIKWEKAA</sequence>
<dbReference type="PROSITE" id="PS50850">
    <property type="entry name" value="MFS"/>
    <property type="match status" value="1"/>
</dbReference>
<dbReference type="EMBL" id="JACHGT010000011">
    <property type="protein sequence ID" value="MBB6037234.1"/>
    <property type="molecule type" value="Genomic_DNA"/>
</dbReference>
<evidence type="ECO:0000259" key="8">
    <source>
        <dbReference type="PROSITE" id="PS50850"/>
    </source>
</evidence>
<feature type="domain" description="Major facilitator superfamily (MFS) profile" evidence="8">
    <location>
        <begin position="11"/>
        <end position="402"/>
    </location>
</feature>
<evidence type="ECO:0000313" key="10">
    <source>
        <dbReference type="Proteomes" id="UP000548476"/>
    </source>
</evidence>
<feature type="transmembrane region" description="Helical" evidence="7">
    <location>
        <begin position="378"/>
        <end position="397"/>
    </location>
</feature>
<reference evidence="9 10" key="1">
    <citation type="submission" date="2020-08" db="EMBL/GenBank/DDBJ databases">
        <title>Genomic Encyclopedia of Type Strains, Phase IV (KMG-IV): sequencing the most valuable type-strain genomes for metagenomic binning, comparative biology and taxonomic classification.</title>
        <authorList>
            <person name="Goeker M."/>
        </authorList>
    </citation>
    <scope>NUCLEOTIDE SEQUENCE [LARGE SCALE GENOMIC DNA]</scope>
    <source>
        <strain evidence="9 10">YIM 65646</strain>
    </source>
</reference>
<keyword evidence="4 7" id="KW-0812">Transmembrane</keyword>
<comment type="subcellular location">
    <subcellularLocation>
        <location evidence="1">Cell membrane</location>
        <topology evidence="1">Multi-pass membrane protein</topology>
    </subcellularLocation>
</comment>
<dbReference type="PANTHER" id="PTHR23513:SF11">
    <property type="entry name" value="STAPHYLOFERRIN A TRANSPORTER"/>
    <property type="match status" value="1"/>
</dbReference>
<evidence type="ECO:0000313" key="9">
    <source>
        <dbReference type="EMBL" id="MBB6037234.1"/>
    </source>
</evidence>
<feature type="transmembrane region" description="Helical" evidence="7">
    <location>
        <begin position="20"/>
        <end position="43"/>
    </location>
</feature>
<gene>
    <name evidence="9" type="ORF">HNR73_005107</name>
</gene>
<dbReference type="InterPro" id="IPR020846">
    <property type="entry name" value="MFS_dom"/>
</dbReference>
<dbReference type="Gene3D" id="1.20.1250.20">
    <property type="entry name" value="MFS general substrate transporter like domains"/>
    <property type="match status" value="1"/>
</dbReference>
<keyword evidence="6 7" id="KW-0472">Membrane</keyword>
<proteinExistence type="predicted"/>
<feature type="transmembrane region" description="Helical" evidence="7">
    <location>
        <begin position="350"/>
        <end position="372"/>
    </location>
</feature>
<evidence type="ECO:0000256" key="3">
    <source>
        <dbReference type="ARBA" id="ARBA00022475"/>
    </source>
</evidence>
<dbReference type="CDD" id="cd06173">
    <property type="entry name" value="MFS_MefA_like"/>
    <property type="match status" value="1"/>
</dbReference>
<keyword evidence="5 7" id="KW-1133">Transmembrane helix</keyword>
<feature type="transmembrane region" description="Helical" evidence="7">
    <location>
        <begin position="260"/>
        <end position="280"/>
    </location>
</feature>
<evidence type="ECO:0000256" key="4">
    <source>
        <dbReference type="ARBA" id="ARBA00022692"/>
    </source>
</evidence>
<keyword evidence="3" id="KW-1003">Cell membrane</keyword>
<keyword evidence="2" id="KW-0813">Transport</keyword>
<dbReference type="GO" id="GO:0005886">
    <property type="term" value="C:plasma membrane"/>
    <property type="evidence" value="ECO:0007669"/>
    <property type="project" value="UniProtKB-SubCell"/>
</dbReference>
<feature type="transmembrane region" description="Helical" evidence="7">
    <location>
        <begin position="287"/>
        <end position="305"/>
    </location>
</feature>
<organism evidence="9 10">
    <name type="scientific">Phytomonospora endophytica</name>
    <dbReference type="NCBI Taxonomy" id="714109"/>
    <lineage>
        <taxon>Bacteria</taxon>
        <taxon>Bacillati</taxon>
        <taxon>Actinomycetota</taxon>
        <taxon>Actinomycetes</taxon>
        <taxon>Micromonosporales</taxon>
        <taxon>Micromonosporaceae</taxon>
        <taxon>Phytomonospora</taxon>
    </lineage>
</organism>
<dbReference type="SUPFAM" id="SSF103473">
    <property type="entry name" value="MFS general substrate transporter"/>
    <property type="match status" value="1"/>
</dbReference>
<keyword evidence="10" id="KW-1185">Reference proteome</keyword>